<evidence type="ECO:0000313" key="1">
    <source>
        <dbReference type="EMBL" id="GAV08133.1"/>
    </source>
</evidence>
<proteinExistence type="predicted"/>
<gene>
    <name evidence="1" type="primary">RvY_17871-1</name>
    <name evidence="1" type="synonym">RvY_17871.1</name>
    <name evidence="1" type="ORF">RvY_17871</name>
</gene>
<dbReference type="Proteomes" id="UP000186922">
    <property type="component" value="Unassembled WGS sequence"/>
</dbReference>
<protein>
    <submittedName>
        <fullName evidence="1">Uncharacterized protein</fullName>
    </submittedName>
</protein>
<organism evidence="1 2">
    <name type="scientific">Ramazzottius varieornatus</name>
    <name type="common">Water bear</name>
    <name type="synonym">Tardigrade</name>
    <dbReference type="NCBI Taxonomy" id="947166"/>
    <lineage>
        <taxon>Eukaryota</taxon>
        <taxon>Metazoa</taxon>
        <taxon>Ecdysozoa</taxon>
        <taxon>Tardigrada</taxon>
        <taxon>Eutardigrada</taxon>
        <taxon>Parachela</taxon>
        <taxon>Hypsibioidea</taxon>
        <taxon>Ramazzottiidae</taxon>
        <taxon>Ramazzottius</taxon>
    </lineage>
</organism>
<dbReference type="AlphaFoldDB" id="A0A1D1W5N8"/>
<reference evidence="1 2" key="1">
    <citation type="journal article" date="2016" name="Nat. Commun.">
        <title>Extremotolerant tardigrade genome and improved radiotolerance of human cultured cells by tardigrade-unique protein.</title>
        <authorList>
            <person name="Hashimoto T."/>
            <person name="Horikawa D.D."/>
            <person name="Saito Y."/>
            <person name="Kuwahara H."/>
            <person name="Kozuka-Hata H."/>
            <person name="Shin-I T."/>
            <person name="Minakuchi Y."/>
            <person name="Ohishi K."/>
            <person name="Motoyama A."/>
            <person name="Aizu T."/>
            <person name="Enomoto A."/>
            <person name="Kondo K."/>
            <person name="Tanaka S."/>
            <person name="Hara Y."/>
            <person name="Koshikawa S."/>
            <person name="Sagara H."/>
            <person name="Miura T."/>
            <person name="Yokobori S."/>
            <person name="Miyagawa K."/>
            <person name="Suzuki Y."/>
            <person name="Kubo T."/>
            <person name="Oyama M."/>
            <person name="Kohara Y."/>
            <person name="Fujiyama A."/>
            <person name="Arakawa K."/>
            <person name="Katayama T."/>
            <person name="Toyoda A."/>
            <person name="Kunieda T."/>
        </authorList>
    </citation>
    <scope>NUCLEOTIDE SEQUENCE [LARGE SCALE GENOMIC DNA]</scope>
    <source>
        <strain evidence="1 2">YOKOZUNA-1</strain>
    </source>
</reference>
<dbReference type="EMBL" id="BDGG01000016">
    <property type="protein sequence ID" value="GAV08133.1"/>
    <property type="molecule type" value="Genomic_DNA"/>
</dbReference>
<sequence length="113" mass="12321">MRFVSVSSCSESINVLDFGCPLRRLLQLLIQRRLEAARICASISEKSTSVPMGGSSTSSTGSLSGTFNGSFTVRSKNTSTFFLIASLISMNSVISRCPSSDLWAEKQWKCRLT</sequence>
<keyword evidence="2" id="KW-1185">Reference proteome</keyword>
<accession>A0A1D1W5N8</accession>
<evidence type="ECO:0000313" key="2">
    <source>
        <dbReference type="Proteomes" id="UP000186922"/>
    </source>
</evidence>
<name>A0A1D1W5N8_RAMVA</name>
<comment type="caution">
    <text evidence="1">The sequence shown here is derived from an EMBL/GenBank/DDBJ whole genome shotgun (WGS) entry which is preliminary data.</text>
</comment>